<dbReference type="InterPro" id="IPR006343">
    <property type="entry name" value="DnaB/C_C"/>
</dbReference>
<evidence type="ECO:0000259" key="3">
    <source>
        <dbReference type="Pfam" id="PF07261"/>
    </source>
</evidence>
<dbReference type="InterPro" id="IPR058660">
    <property type="entry name" value="WHD_DnaB"/>
</dbReference>
<keyword evidence="6" id="KW-0378">Hydrolase</keyword>
<keyword evidence="6" id="KW-0067">ATP-binding</keyword>
<dbReference type="Pfam" id="PF25888">
    <property type="entry name" value="WHD_DnaB"/>
    <property type="match status" value="1"/>
</dbReference>
<accession>A0A7X9ZKD6</accession>
<dbReference type="Gene3D" id="1.10.10.630">
    <property type="entry name" value="DnaD domain-like"/>
    <property type="match status" value="1"/>
</dbReference>
<feature type="compositionally biased region" description="Polar residues" evidence="2">
    <location>
        <begin position="424"/>
        <end position="433"/>
    </location>
</feature>
<feature type="compositionally biased region" description="Basic and acidic residues" evidence="2">
    <location>
        <begin position="434"/>
        <end position="444"/>
    </location>
</feature>
<sequence length="461" mass="54447">MGLQSYEYGLRPQDSFEVIKEFQLTTEHLEILNRLFTPLIGPQSIGLYHFINQFVDDHHHYPLTHYIFMNELKINLLDFRKQMDYLEAIGLIKTFVKHEEQQTRFVYQLIQPPTAYQFFNDPMLSVFLYSEVDKNRYQSLKNHFEKDKKDLSHYQQTTRKFTEVFNVPKKVLNQDLSNLKQANHYSGIDLSNETFDFEMLSHMLNQHFISNEIVTKDAKELIIQLATLYGLTADGMKKVILNSITSAQQLSFEEMRKQARSYYLIEHENHLPKLQLKGESFDKSTQEKDTPLDNTDEWLQLLDETSPIDMLASWSGSEPTQSQKSMIEELIDREKMSFGVINILLQFVMLKEDMKLPKSYIFEIASNWKKKDIKTAKQAYNYALQVNQPKSYDQNFKGNRNYSRQNKQLISKEKTPKWLENREAQSNSSATKDSTTKDEKLEKDRKAFLERLNKKWEEGNE</sequence>
<evidence type="ECO:0000313" key="5">
    <source>
        <dbReference type="EMBL" id="NMK55815.1"/>
    </source>
</evidence>
<dbReference type="InterPro" id="IPR034829">
    <property type="entry name" value="DnaD-like_sf"/>
</dbReference>
<dbReference type="Pfam" id="PF07261">
    <property type="entry name" value="DnaB_2"/>
    <property type="match status" value="1"/>
</dbReference>
<evidence type="ECO:0000256" key="1">
    <source>
        <dbReference type="ARBA" id="ARBA00093462"/>
    </source>
</evidence>
<keyword evidence="7" id="KW-1185">Reference proteome</keyword>
<reference evidence="7 8" key="1">
    <citation type="submission" date="2020-04" db="EMBL/GenBank/DDBJ databases">
        <title>The Epidemiology and Molecular Characteristics of Linezolid-Resistant Staphylococcus capitis in Huashan Hospital, Shanghai.</title>
        <authorList>
            <person name="Ding L."/>
            <person name="Li P."/>
            <person name="Yang Y."/>
            <person name="Lin D."/>
            <person name="Xu X."/>
        </authorList>
    </citation>
    <scope>NUCLEOTIDE SEQUENCE [LARGE SCALE GENOMIC DNA]</scope>
    <source>
        <strain evidence="6 8">12-86</strain>
        <strain evidence="5 7">17-84</strain>
    </source>
</reference>
<evidence type="ECO:0000313" key="6">
    <source>
        <dbReference type="EMBL" id="NMK98171.1"/>
    </source>
</evidence>
<evidence type="ECO:0000313" key="8">
    <source>
        <dbReference type="Proteomes" id="UP000550736"/>
    </source>
</evidence>
<dbReference type="Proteomes" id="UP000538955">
    <property type="component" value="Unassembled WGS sequence"/>
</dbReference>
<feature type="domain" description="DnaB/C C-terminal" evidence="3">
    <location>
        <begin position="317"/>
        <end position="382"/>
    </location>
</feature>
<comment type="similarity">
    <text evidence="1">Belongs to the DnaB/DnaD family.</text>
</comment>
<keyword evidence="6" id="KW-0547">Nucleotide-binding</keyword>
<dbReference type="EMBL" id="JABBLX010000034">
    <property type="protein sequence ID" value="NMK98171.1"/>
    <property type="molecule type" value="Genomic_DNA"/>
</dbReference>
<keyword evidence="6" id="KW-0347">Helicase</keyword>
<dbReference type="RefSeq" id="WP_030058645.1">
    <property type="nucleotide sequence ID" value="NZ_CBCPJN010000001.1"/>
</dbReference>
<dbReference type="EMBL" id="JABBMI010000134">
    <property type="protein sequence ID" value="NMK55815.1"/>
    <property type="molecule type" value="Genomic_DNA"/>
</dbReference>
<comment type="caution">
    <text evidence="6">The sequence shown here is derived from an EMBL/GenBank/DDBJ whole genome shotgun (WGS) entry which is preliminary data.</text>
</comment>
<gene>
    <name evidence="6" type="ORF">HHM13_08725</name>
    <name evidence="5" type="ORF">HHM24_13960</name>
</gene>
<name>A0A7X9ZKD6_STACP</name>
<feature type="compositionally biased region" description="Basic and acidic residues" evidence="2">
    <location>
        <begin position="414"/>
        <end position="423"/>
    </location>
</feature>
<evidence type="ECO:0000259" key="4">
    <source>
        <dbReference type="Pfam" id="PF25888"/>
    </source>
</evidence>
<feature type="region of interest" description="Disordered" evidence="2">
    <location>
        <begin position="414"/>
        <end position="444"/>
    </location>
</feature>
<dbReference type="Proteomes" id="UP000550736">
    <property type="component" value="Unassembled WGS sequence"/>
</dbReference>
<dbReference type="AlphaFoldDB" id="A0A7X9ZKD6"/>
<evidence type="ECO:0000256" key="2">
    <source>
        <dbReference type="SAM" id="MobiDB-lite"/>
    </source>
</evidence>
<organism evidence="6 8">
    <name type="scientific">Staphylococcus capitis</name>
    <dbReference type="NCBI Taxonomy" id="29388"/>
    <lineage>
        <taxon>Bacteria</taxon>
        <taxon>Bacillati</taxon>
        <taxon>Bacillota</taxon>
        <taxon>Bacilli</taxon>
        <taxon>Bacillales</taxon>
        <taxon>Staphylococcaceae</taxon>
        <taxon>Staphylococcus</taxon>
    </lineage>
</organism>
<feature type="domain" description="Replicative helicase loading/DNA remodeling protein DnaB N-terminal winged helix" evidence="4">
    <location>
        <begin position="11"/>
        <end position="260"/>
    </location>
</feature>
<proteinExistence type="inferred from homology"/>
<dbReference type="GO" id="GO:0004386">
    <property type="term" value="F:helicase activity"/>
    <property type="evidence" value="ECO:0007669"/>
    <property type="project" value="UniProtKB-KW"/>
</dbReference>
<protein>
    <submittedName>
        <fullName evidence="6">Helicase DnaB</fullName>
    </submittedName>
</protein>
<evidence type="ECO:0000313" key="7">
    <source>
        <dbReference type="Proteomes" id="UP000538955"/>
    </source>
</evidence>